<keyword evidence="2" id="KW-1185">Reference proteome</keyword>
<dbReference type="InterPro" id="IPR032675">
    <property type="entry name" value="LRR_dom_sf"/>
</dbReference>
<dbReference type="Proteomes" id="UP000703661">
    <property type="component" value="Unassembled WGS sequence"/>
</dbReference>
<sequence length="661" mass="76133">MTLIDTSSFRPKGLSRKKPSPLNIPELLGIIFSFLTPHTVQVILYLVCRQWYAVAKSYLLTQKPVIWTGNPKQRDTYQQQLSHHLSVARALVIQRPSRNILFHYTGVPSEGSKPWFGLLSRLEKMVAENQIHVNNLSVIQSLKVETQLLPLLNITGSLLTTLTLRNMEHPDVPLDHILVLCPRLCTLDVKHRSTGYYQVSYRHGSGPEHERLALPSELPLRSLTLESIGVEKAAIMRLLSSCPDLEELQLISLIGPRRFTNTNIDVGPPGDELVLFFRDSFLRQVASRCPDLKRVHFSIFQEPSWLESGLTLFPKVTHWSFLWRDVNQQILRSLRSFEIMLTTLEIVGVAMYDSGFAPHLHRFMCENRQLMHLIAPDVGIDTLWFDLEGILDTSGSLHSKYNGRWHSSLVGKTIVPFHRKIWSCRSLRTLHLTFSFGGRGCNTAESARIMFGYIAKVCPQLQDLSINCNMIDLSLDGGFCLLSKIHDLRRVKISTDIRHLNGPWNVDWIIEYLSLSLRTSMKLWVSKYKCMPRKVIYGKHPFISNLDVHALPISAIQYIDFYRLGLVNWVRRNDNNFSTSPTEQDIGPLCDPEHMIGGLDMRNVGHKRDILEHFEDRLSKNWPCWTRMENFEIATDYYNHIYDVKAMRETVRKLRPDFAVK</sequence>
<dbReference type="SUPFAM" id="SSF81383">
    <property type="entry name" value="F-box domain"/>
    <property type="match status" value="1"/>
</dbReference>
<gene>
    <name evidence="1" type="ORF">BGZ80_011410</name>
</gene>
<dbReference type="SUPFAM" id="SSF52047">
    <property type="entry name" value="RNI-like"/>
    <property type="match status" value="1"/>
</dbReference>
<reference evidence="1" key="1">
    <citation type="journal article" date="2020" name="Fungal Divers.">
        <title>Resolving the Mortierellaceae phylogeny through synthesis of multi-gene phylogenetics and phylogenomics.</title>
        <authorList>
            <person name="Vandepol N."/>
            <person name="Liber J."/>
            <person name="Desiro A."/>
            <person name="Na H."/>
            <person name="Kennedy M."/>
            <person name="Barry K."/>
            <person name="Grigoriev I.V."/>
            <person name="Miller A.N."/>
            <person name="O'Donnell K."/>
            <person name="Stajich J.E."/>
            <person name="Bonito G."/>
        </authorList>
    </citation>
    <scope>NUCLEOTIDE SEQUENCE</scope>
    <source>
        <strain evidence="1">NRRL 2769</strain>
    </source>
</reference>
<dbReference type="InterPro" id="IPR036047">
    <property type="entry name" value="F-box-like_dom_sf"/>
</dbReference>
<dbReference type="CDD" id="cd09917">
    <property type="entry name" value="F-box_SF"/>
    <property type="match status" value="1"/>
</dbReference>
<evidence type="ECO:0000313" key="2">
    <source>
        <dbReference type="Proteomes" id="UP000703661"/>
    </source>
</evidence>
<evidence type="ECO:0000313" key="1">
    <source>
        <dbReference type="EMBL" id="KAG0012934.1"/>
    </source>
</evidence>
<accession>A0A9P6SZB0</accession>
<protein>
    <recommendedName>
        <fullName evidence="3">F-box domain-containing protein</fullName>
    </recommendedName>
</protein>
<dbReference type="AlphaFoldDB" id="A0A9P6SZB0"/>
<comment type="caution">
    <text evidence="1">The sequence shown here is derived from an EMBL/GenBank/DDBJ whole genome shotgun (WGS) entry which is preliminary data.</text>
</comment>
<organism evidence="1 2">
    <name type="scientific">Entomortierella chlamydospora</name>
    <dbReference type="NCBI Taxonomy" id="101097"/>
    <lineage>
        <taxon>Eukaryota</taxon>
        <taxon>Fungi</taxon>
        <taxon>Fungi incertae sedis</taxon>
        <taxon>Mucoromycota</taxon>
        <taxon>Mortierellomycotina</taxon>
        <taxon>Mortierellomycetes</taxon>
        <taxon>Mortierellales</taxon>
        <taxon>Mortierellaceae</taxon>
        <taxon>Entomortierella</taxon>
    </lineage>
</organism>
<proteinExistence type="predicted"/>
<evidence type="ECO:0008006" key="3">
    <source>
        <dbReference type="Google" id="ProtNLM"/>
    </source>
</evidence>
<name>A0A9P6SZB0_9FUNG</name>
<dbReference type="EMBL" id="JAAAID010000914">
    <property type="protein sequence ID" value="KAG0012934.1"/>
    <property type="molecule type" value="Genomic_DNA"/>
</dbReference>
<dbReference type="Gene3D" id="3.80.10.10">
    <property type="entry name" value="Ribonuclease Inhibitor"/>
    <property type="match status" value="1"/>
</dbReference>